<evidence type="ECO:0000256" key="3">
    <source>
        <dbReference type="ARBA" id="ARBA00022448"/>
    </source>
</evidence>
<dbReference type="Proteomes" id="UP001445335">
    <property type="component" value="Unassembled WGS sequence"/>
</dbReference>
<keyword evidence="4" id="KW-0812">Transmembrane</keyword>
<keyword evidence="11" id="KW-0408">Iron</keyword>
<reference evidence="13 14" key="1">
    <citation type="journal article" date="2024" name="Nat. Commun.">
        <title>Phylogenomics reveals the evolutionary origins of lichenization in chlorophyte algae.</title>
        <authorList>
            <person name="Puginier C."/>
            <person name="Libourel C."/>
            <person name="Otte J."/>
            <person name="Skaloud P."/>
            <person name="Haon M."/>
            <person name="Grisel S."/>
            <person name="Petersen M."/>
            <person name="Berrin J.G."/>
            <person name="Delaux P.M."/>
            <person name="Dal Grande F."/>
            <person name="Keller J."/>
        </authorList>
    </citation>
    <scope>NUCLEOTIDE SEQUENCE [LARGE SCALE GENOMIC DNA]</scope>
    <source>
        <strain evidence="13 14">SAG 245.80</strain>
    </source>
</reference>
<accession>A0AAW1S4Z5</accession>
<keyword evidence="7" id="KW-1133">Transmembrane helix</keyword>
<dbReference type="Gene3D" id="1.20.1300.10">
    <property type="entry name" value="Fumarate reductase/succinate dehydrogenase, transmembrane subunit"/>
    <property type="match status" value="1"/>
</dbReference>
<evidence type="ECO:0000256" key="7">
    <source>
        <dbReference type="ARBA" id="ARBA00022989"/>
    </source>
</evidence>
<dbReference type="Pfam" id="PF05328">
    <property type="entry name" value="CybS"/>
    <property type="match status" value="1"/>
</dbReference>
<organism evidence="13 14">
    <name type="scientific">Elliptochloris bilobata</name>
    <dbReference type="NCBI Taxonomy" id="381761"/>
    <lineage>
        <taxon>Eukaryota</taxon>
        <taxon>Viridiplantae</taxon>
        <taxon>Chlorophyta</taxon>
        <taxon>core chlorophytes</taxon>
        <taxon>Trebouxiophyceae</taxon>
        <taxon>Trebouxiophyceae incertae sedis</taxon>
        <taxon>Elliptochloris clade</taxon>
        <taxon>Elliptochloris</taxon>
    </lineage>
</organism>
<dbReference type="InterPro" id="IPR007992">
    <property type="entry name" value="CybS"/>
</dbReference>
<evidence type="ECO:0000256" key="10">
    <source>
        <dbReference type="PIRSR" id="PIRSR607992-1"/>
    </source>
</evidence>
<dbReference type="GO" id="GO:0006121">
    <property type="term" value="P:mitochondrial electron transport, succinate to ubiquinone"/>
    <property type="evidence" value="ECO:0007669"/>
    <property type="project" value="TreeGrafter"/>
</dbReference>
<name>A0AAW1S4Z5_9CHLO</name>
<evidence type="ECO:0000256" key="1">
    <source>
        <dbReference type="ARBA" id="ARBA00004448"/>
    </source>
</evidence>
<evidence type="ECO:0000313" key="14">
    <source>
        <dbReference type="Proteomes" id="UP001445335"/>
    </source>
</evidence>
<evidence type="ECO:0000256" key="2">
    <source>
        <dbReference type="ARBA" id="ARBA00007294"/>
    </source>
</evidence>
<feature type="binding site" evidence="10">
    <location>
        <position position="70"/>
    </location>
    <ligand>
        <name>a ubiquinone</name>
        <dbReference type="ChEBI" id="CHEBI:16389"/>
        <note>ligand shared with IP/SDHB</note>
    </ligand>
</feature>
<dbReference type="AlphaFoldDB" id="A0AAW1S4Z5"/>
<keyword evidence="3" id="KW-0813">Transport</keyword>
<dbReference type="GO" id="GO:0006099">
    <property type="term" value="P:tricarboxylic acid cycle"/>
    <property type="evidence" value="ECO:0007669"/>
    <property type="project" value="TreeGrafter"/>
</dbReference>
<dbReference type="InterPro" id="IPR034804">
    <property type="entry name" value="SQR/QFR_C/D"/>
</dbReference>
<keyword evidence="9 12" id="KW-0472">Membrane</keyword>
<dbReference type="GO" id="GO:0005743">
    <property type="term" value="C:mitochondrial inner membrane"/>
    <property type="evidence" value="ECO:0007669"/>
    <property type="project" value="UniProtKB-SubCell"/>
</dbReference>
<feature type="binding site" description="axial binding residue" evidence="11">
    <location>
        <position position="58"/>
    </location>
    <ligand>
        <name>heme b</name>
        <dbReference type="ChEBI" id="CHEBI:60344"/>
        <note>ligand shared with SDHC</note>
    </ligand>
    <ligandPart>
        <name>Fe</name>
        <dbReference type="ChEBI" id="CHEBI:18248"/>
    </ligandPart>
</feature>
<dbReference type="GO" id="GO:0048039">
    <property type="term" value="F:ubiquinone binding"/>
    <property type="evidence" value="ECO:0007669"/>
    <property type="project" value="TreeGrafter"/>
</dbReference>
<keyword evidence="11" id="KW-0479">Metal-binding</keyword>
<gene>
    <name evidence="13" type="ORF">WJX81_000427</name>
</gene>
<evidence type="ECO:0000256" key="12">
    <source>
        <dbReference type="RuleBase" id="RU364031"/>
    </source>
</evidence>
<evidence type="ECO:0000256" key="8">
    <source>
        <dbReference type="ARBA" id="ARBA00023128"/>
    </source>
</evidence>
<evidence type="ECO:0000256" key="4">
    <source>
        <dbReference type="ARBA" id="ARBA00022692"/>
    </source>
</evidence>
<comment type="similarity">
    <text evidence="2 12">Belongs to the CybS family.</text>
</comment>
<dbReference type="EMBL" id="JALJOU010000011">
    <property type="protein sequence ID" value="KAK9840920.1"/>
    <property type="molecule type" value="Genomic_DNA"/>
</dbReference>
<dbReference type="GO" id="GO:0046872">
    <property type="term" value="F:metal ion binding"/>
    <property type="evidence" value="ECO:0007669"/>
    <property type="project" value="UniProtKB-KW"/>
</dbReference>
<evidence type="ECO:0000313" key="13">
    <source>
        <dbReference type="EMBL" id="KAK9840920.1"/>
    </source>
</evidence>
<comment type="caution">
    <text evidence="13">The sequence shown here is derived from an EMBL/GenBank/DDBJ whole genome shotgun (WGS) entry which is preliminary data.</text>
</comment>
<evidence type="ECO:0000256" key="11">
    <source>
        <dbReference type="PIRSR" id="PIRSR607992-2"/>
    </source>
</evidence>
<comment type="subcellular location">
    <subcellularLocation>
        <location evidence="1 12">Mitochondrion inner membrane</location>
        <topology evidence="1 12">Multi-pass membrane protein</topology>
    </subcellularLocation>
</comment>
<evidence type="ECO:0000256" key="9">
    <source>
        <dbReference type="ARBA" id="ARBA00023136"/>
    </source>
</evidence>
<dbReference type="PANTHER" id="PTHR13337">
    <property type="entry name" value="SUCCINATE DEHYDROGENASE"/>
    <property type="match status" value="1"/>
</dbReference>
<protein>
    <recommendedName>
        <fullName evidence="12">Succinate dehydrogenase [ubiquinone] cytochrome b small subunit</fullName>
    </recommendedName>
</protein>
<dbReference type="GO" id="GO:0020037">
    <property type="term" value="F:heme binding"/>
    <property type="evidence" value="ECO:0007669"/>
    <property type="project" value="TreeGrafter"/>
</dbReference>
<keyword evidence="14" id="KW-1185">Reference proteome</keyword>
<dbReference type="PANTHER" id="PTHR13337:SF2">
    <property type="entry name" value="SUCCINATE DEHYDROGENASE [UBIQUINONE] CYTOCHROME B SMALL SUBUNIT, MITOCHONDRIAL"/>
    <property type="match status" value="1"/>
</dbReference>
<sequence>MSVLQKILRADSAGSTAQKMYENTHVALAGLVPVALLAPEGVILRATDFALGVAVPVHAHVAINSVISDYVPKSVMGVTRWGALAGTSVALLGLLKLNLTGPGITSAVKELWKKK</sequence>
<keyword evidence="8 12" id="KW-0496">Mitochondrion</keyword>
<evidence type="ECO:0000256" key="6">
    <source>
        <dbReference type="ARBA" id="ARBA00022946"/>
    </source>
</evidence>
<keyword evidence="5 12" id="KW-0999">Mitochondrion inner membrane</keyword>
<proteinExistence type="inferred from homology"/>
<keyword evidence="6 12" id="KW-0809">Transit peptide</keyword>
<evidence type="ECO:0000256" key="5">
    <source>
        <dbReference type="ARBA" id="ARBA00022792"/>
    </source>
</evidence>